<dbReference type="KEGG" id="add:HUW48_05175"/>
<accession>A0A7L7LG14</accession>
<proteinExistence type="predicted"/>
<name>A0A7L7LG14_9BACT</name>
<reference evidence="1 2" key="1">
    <citation type="submission" date="2020-08" db="EMBL/GenBank/DDBJ databases">
        <title>Adhaeribacter dokdonensis sp. nov., isolated from the rhizosphere of Elymus tsukushiensis, a plant native to the Dokdo Islands, Republic of Korea.</title>
        <authorList>
            <person name="Ghim S.Y."/>
        </authorList>
    </citation>
    <scope>NUCLEOTIDE SEQUENCE [LARGE SCALE GENOMIC DNA]</scope>
    <source>
        <strain evidence="1 2">KUDC8001</strain>
    </source>
</reference>
<dbReference type="AlphaFoldDB" id="A0A7L7LG14"/>
<gene>
    <name evidence="1" type="ORF">HUW48_05175</name>
</gene>
<dbReference type="Proteomes" id="UP000514509">
    <property type="component" value="Chromosome"/>
</dbReference>
<protein>
    <submittedName>
        <fullName evidence="1">Uncharacterized protein</fullName>
    </submittedName>
</protein>
<keyword evidence="2" id="KW-1185">Reference proteome</keyword>
<organism evidence="1 2">
    <name type="scientific">Adhaeribacter radiodurans</name>
    <dbReference type="NCBI Taxonomy" id="2745197"/>
    <lineage>
        <taxon>Bacteria</taxon>
        <taxon>Pseudomonadati</taxon>
        <taxon>Bacteroidota</taxon>
        <taxon>Cytophagia</taxon>
        <taxon>Cytophagales</taxon>
        <taxon>Hymenobacteraceae</taxon>
        <taxon>Adhaeribacter</taxon>
    </lineage>
</organism>
<dbReference type="PROSITE" id="PS51257">
    <property type="entry name" value="PROKAR_LIPOPROTEIN"/>
    <property type="match status" value="1"/>
</dbReference>
<evidence type="ECO:0000313" key="2">
    <source>
        <dbReference type="Proteomes" id="UP000514509"/>
    </source>
</evidence>
<dbReference type="EMBL" id="CP055153">
    <property type="protein sequence ID" value="QMU31455.1"/>
    <property type="molecule type" value="Genomic_DNA"/>
</dbReference>
<evidence type="ECO:0000313" key="1">
    <source>
        <dbReference type="EMBL" id="QMU31455.1"/>
    </source>
</evidence>
<sequence>MLEKVFTIYVFFQTLLCGCSADRRHAGFLVKEMPYSIKKVGKMDKREVKESSGLELAPDEITLWTHADSGNPPQLYHINATGKLLKTVNIPHASNLDWEDLAKDNKGYLYIGDLGNNSNSRKNLRIFRVKESNMSQVDTISFSYSDQKAFPPVKKDWNFNCEAFFYYQDSLYLFSKNRNPREKVKMYKIPAQPGSYQAKVVDSLNFASRITAADISPDGQMVALLGYGNLYLFHMNGGSTFFSGKKYCLAIPQSGQAEALVFLNNKDLLLSNEGGKIFRAVKKKEK</sequence>
<dbReference type="SUPFAM" id="SSF63829">
    <property type="entry name" value="Calcium-dependent phosphotriesterase"/>
    <property type="match status" value="1"/>
</dbReference>